<dbReference type="EMBL" id="JALLBG020000172">
    <property type="protein sequence ID" value="KAL3760757.1"/>
    <property type="molecule type" value="Genomic_DNA"/>
</dbReference>
<sequence>MAEFRHLKQNERSSSTYHPHWNELLFRALRSIFNYYREVDEDASASVICLAIIHDLGRNHHERSCMIRAIEDCQVSVSETSKPASFLSIIDHGRALFKAEAKECGNDDMTYHFLRLVHSYHRKCSKEGKYLLAQEFMEHELRLRKDEEDRQVEQVKSKHSHDRQQLAMAHTRQAEEFQQSWDAFLKDFEAKSLELINEMSKTHHQQLLSLKQSNTESASTTQAKWSKELIGHRKRQSLMSDQQRYEEAHQTKIISDALEEKERSDHNSITNTAILKREANLTQKHQTEMSVLLKRIEIKRRELQKQRDNEIARLIQRNKNIQASFDSKHMAECLKLASNIEQHVKQLLANDV</sequence>
<reference evidence="1 2" key="1">
    <citation type="submission" date="2024-10" db="EMBL/GenBank/DDBJ databases">
        <title>Updated reference genomes for cyclostephanoid diatoms.</title>
        <authorList>
            <person name="Roberts W.R."/>
            <person name="Alverson A.J."/>
        </authorList>
    </citation>
    <scope>NUCLEOTIDE SEQUENCE [LARGE SCALE GENOMIC DNA]</scope>
    <source>
        <strain evidence="1 2">AJA232-27</strain>
    </source>
</reference>
<protein>
    <recommendedName>
        <fullName evidence="3">HD domain-containing protein</fullName>
    </recommendedName>
</protein>
<gene>
    <name evidence="1" type="ORF">ACHAWU_003665</name>
</gene>
<name>A0ABD3MAW7_9STRA</name>
<evidence type="ECO:0000313" key="1">
    <source>
        <dbReference type="EMBL" id="KAL3760757.1"/>
    </source>
</evidence>
<evidence type="ECO:0008006" key="3">
    <source>
        <dbReference type="Google" id="ProtNLM"/>
    </source>
</evidence>
<evidence type="ECO:0000313" key="2">
    <source>
        <dbReference type="Proteomes" id="UP001530293"/>
    </source>
</evidence>
<keyword evidence="2" id="KW-1185">Reference proteome</keyword>
<dbReference type="AlphaFoldDB" id="A0ABD3MAW7"/>
<dbReference type="PANTHER" id="PTHR47026">
    <property type="entry name" value="PIGMENTOSA GTPASE REGULATOR-LIKE PROTEIN, PUTATIVE-RELATED"/>
    <property type="match status" value="1"/>
</dbReference>
<accession>A0ABD3MAW7</accession>
<comment type="caution">
    <text evidence="1">The sequence shown here is derived from an EMBL/GenBank/DDBJ whole genome shotgun (WGS) entry which is preliminary data.</text>
</comment>
<proteinExistence type="predicted"/>
<organism evidence="1 2">
    <name type="scientific">Discostella pseudostelligera</name>
    <dbReference type="NCBI Taxonomy" id="259834"/>
    <lineage>
        <taxon>Eukaryota</taxon>
        <taxon>Sar</taxon>
        <taxon>Stramenopiles</taxon>
        <taxon>Ochrophyta</taxon>
        <taxon>Bacillariophyta</taxon>
        <taxon>Coscinodiscophyceae</taxon>
        <taxon>Thalassiosirophycidae</taxon>
        <taxon>Stephanodiscales</taxon>
        <taxon>Stephanodiscaceae</taxon>
        <taxon>Discostella</taxon>
    </lineage>
</organism>
<dbReference type="Proteomes" id="UP001530293">
    <property type="component" value="Unassembled WGS sequence"/>
</dbReference>
<dbReference type="PANTHER" id="PTHR47026:SF2">
    <property type="entry name" value="FLAGELLAR ASSOCIATED PROTEIN"/>
    <property type="match status" value="1"/>
</dbReference>